<protein>
    <recommendedName>
        <fullName evidence="2">DUF155 domain-containing protein</fullName>
    </recommendedName>
</protein>
<dbReference type="AlphaFoldDB" id="A0A0F7K3F7"/>
<organism evidence="3 4">
    <name type="scientific">Sedimenticola thiotaurini</name>
    <dbReference type="NCBI Taxonomy" id="1543721"/>
    <lineage>
        <taxon>Bacteria</taxon>
        <taxon>Pseudomonadati</taxon>
        <taxon>Pseudomonadota</taxon>
        <taxon>Gammaproteobacteria</taxon>
        <taxon>Chromatiales</taxon>
        <taxon>Sedimenticolaceae</taxon>
        <taxon>Sedimenticola</taxon>
    </lineage>
</organism>
<proteinExistence type="predicted"/>
<feature type="domain" description="DUF155" evidence="2">
    <location>
        <begin position="44"/>
        <end position="211"/>
    </location>
</feature>
<dbReference type="OrthoDB" id="529323at2"/>
<gene>
    <name evidence="3" type="ORF">AAY24_15190</name>
</gene>
<dbReference type="InterPro" id="IPR003734">
    <property type="entry name" value="DUF155"/>
</dbReference>
<evidence type="ECO:0000313" key="3">
    <source>
        <dbReference type="EMBL" id="AKH21473.1"/>
    </source>
</evidence>
<sequence>MLQSITTARSLLIGQGIELRRLSHVKILSRDPTTIEVAEGGYGVLFRFGVVVLFNVPALAEATFLQRLNGFVIEPFATPTVETLEIAVIPDAAERLEEGRLILPVAELSLLQVVADILAKSLVLDDYEQRAAGAFERIEPLAERMQSGGRLPRQANHLLAHIGEILQIQHRMVGRAQVGEKPAILWDHPELERIWQRLENEYEIGERQIALERKLDLISGTAETLLGLLQDRRTLRVEWYIVILIVIEIVLTLYELFFRHTP</sequence>
<dbReference type="RefSeq" id="WP_046860398.1">
    <property type="nucleotide sequence ID" value="NZ_CP011412.1"/>
</dbReference>
<dbReference type="InterPro" id="IPR051624">
    <property type="entry name" value="RMD1/Sad1-interacting"/>
</dbReference>
<keyword evidence="1" id="KW-0812">Transmembrane</keyword>
<dbReference type="Proteomes" id="UP000034410">
    <property type="component" value="Chromosome"/>
</dbReference>
<keyword evidence="1" id="KW-1133">Transmembrane helix</keyword>
<dbReference type="Pfam" id="PF02582">
    <property type="entry name" value="DUF155"/>
    <property type="match status" value="1"/>
</dbReference>
<name>A0A0F7K3F7_9GAMM</name>
<dbReference type="EMBL" id="CP011412">
    <property type="protein sequence ID" value="AKH21473.1"/>
    <property type="molecule type" value="Genomic_DNA"/>
</dbReference>
<evidence type="ECO:0000259" key="2">
    <source>
        <dbReference type="Pfam" id="PF02582"/>
    </source>
</evidence>
<dbReference type="PANTHER" id="PTHR16255:SF1">
    <property type="entry name" value="REQUIRED FOR MEIOTIC NUCLEAR DIVISION PROTEIN 1 HOMOLOG"/>
    <property type="match status" value="1"/>
</dbReference>
<dbReference type="PATRIC" id="fig|1543721.4.peg.3127"/>
<reference evidence="3 4" key="1">
    <citation type="journal article" date="2015" name="Genome Announc.">
        <title>Complete Genome Sequence of Sedimenticola thiotaurini Strain SIP-G1, a Polyphosphate- and Polyhydroxyalkanoate-Accumulating Sulfur-Oxidizing Gammaproteobacterium Isolated from Salt Marsh Sediments.</title>
        <authorList>
            <person name="Flood B.E."/>
            <person name="Jones D.S."/>
            <person name="Bailey J.V."/>
        </authorList>
    </citation>
    <scope>NUCLEOTIDE SEQUENCE [LARGE SCALE GENOMIC DNA]</scope>
    <source>
        <strain evidence="3 4">SIP-G1</strain>
    </source>
</reference>
<evidence type="ECO:0000313" key="4">
    <source>
        <dbReference type="Proteomes" id="UP000034410"/>
    </source>
</evidence>
<dbReference type="KEGG" id="seds:AAY24_15190"/>
<keyword evidence="1" id="KW-0472">Membrane</keyword>
<keyword evidence="4" id="KW-1185">Reference proteome</keyword>
<accession>A0A0F7K3F7</accession>
<feature type="transmembrane region" description="Helical" evidence="1">
    <location>
        <begin position="239"/>
        <end position="258"/>
    </location>
</feature>
<dbReference type="PANTHER" id="PTHR16255">
    <property type="entry name" value="REQUIRED FOR MEIOTIC NUCLEAR DIVISION PROTEIN 1 HOMOLOG"/>
    <property type="match status" value="1"/>
</dbReference>
<evidence type="ECO:0000256" key="1">
    <source>
        <dbReference type="SAM" id="Phobius"/>
    </source>
</evidence>